<name>A0A225DHN7_9BACT</name>
<gene>
    <name evidence="2" type="ORF">FRUB_08180</name>
</gene>
<proteinExistence type="predicted"/>
<protein>
    <submittedName>
        <fullName evidence="2">Uncharacterized protein</fullName>
    </submittedName>
</protein>
<reference evidence="3" key="1">
    <citation type="submission" date="2017-06" db="EMBL/GenBank/DDBJ databases">
        <title>Genome analysis of Fimbriiglobus ruber SP5, the first member of the order Planctomycetales with confirmed chitinolytic capability.</title>
        <authorList>
            <person name="Ravin N.V."/>
            <person name="Rakitin A.L."/>
            <person name="Ivanova A.A."/>
            <person name="Beletsky A.V."/>
            <person name="Kulichevskaya I.S."/>
            <person name="Mardanov A.V."/>
            <person name="Dedysh S.N."/>
        </authorList>
    </citation>
    <scope>NUCLEOTIDE SEQUENCE [LARGE SCALE GENOMIC DNA]</scope>
    <source>
        <strain evidence="3">SP5</strain>
    </source>
</reference>
<accession>A0A225DHN7</accession>
<comment type="caution">
    <text evidence="2">The sequence shown here is derived from an EMBL/GenBank/DDBJ whole genome shotgun (WGS) entry which is preliminary data.</text>
</comment>
<dbReference type="AlphaFoldDB" id="A0A225DHN7"/>
<dbReference type="Proteomes" id="UP000214646">
    <property type="component" value="Unassembled WGS sequence"/>
</dbReference>
<sequence length="38" mass="4283">MTPTHQPDSIPGGRASPLEGTLGRRFFYSRVSWLPEHT</sequence>
<evidence type="ECO:0000313" key="3">
    <source>
        <dbReference type="Proteomes" id="UP000214646"/>
    </source>
</evidence>
<evidence type="ECO:0000256" key="1">
    <source>
        <dbReference type="SAM" id="MobiDB-lite"/>
    </source>
</evidence>
<evidence type="ECO:0000313" key="2">
    <source>
        <dbReference type="EMBL" id="OWK35617.1"/>
    </source>
</evidence>
<dbReference type="EMBL" id="NIDE01000017">
    <property type="protein sequence ID" value="OWK35617.1"/>
    <property type="molecule type" value="Genomic_DNA"/>
</dbReference>
<organism evidence="2 3">
    <name type="scientific">Fimbriiglobus ruber</name>
    <dbReference type="NCBI Taxonomy" id="1908690"/>
    <lineage>
        <taxon>Bacteria</taxon>
        <taxon>Pseudomonadati</taxon>
        <taxon>Planctomycetota</taxon>
        <taxon>Planctomycetia</taxon>
        <taxon>Gemmatales</taxon>
        <taxon>Gemmataceae</taxon>
        <taxon>Fimbriiglobus</taxon>
    </lineage>
</organism>
<feature type="region of interest" description="Disordered" evidence="1">
    <location>
        <begin position="1"/>
        <end position="21"/>
    </location>
</feature>
<keyword evidence="3" id="KW-1185">Reference proteome</keyword>